<dbReference type="Pfam" id="PF00496">
    <property type="entry name" value="SBP_bac_5"/>
    <property type="match status" value="1"/>
</dbReference>
<evidence type="ECO:0000256" key="1">
    <source>
        <dbReference type="ARBA" id="ARBA00004196"/>
    </source>
</evidence>
<feature type="domain" description="Solute-binding protein family 5" evidence="7">
    <location>
        <begin position="86"/>
        <end position="471"/>
    </location>
</feature>
<gene>
    <name evidence="8" type="primary">oppA2</name>
    <name evidence="8" type="ORF">JG29_07700</name>
</gene>
<dbReference type="CDD" id="cd08504">
    <property type="entry name" value="PBP2_OppA"/>
    <property type="match status" value="1"/>
</dbReference>
<feature type="signal peptide" evidence="6">
    <location>
        <begin position="1"/>
        <end position="30"/>
    </location>
</feature>
<dbReference type="GO" id="GO:0015833">
    <property type="term" value="P:peptide transport"/>
    <property type="evidence" value="ECO:0007669"/>
    <property type="project" value="UniProtKB-KW"/>
</dbReference>
<dbReference type="InterPro" id="IPR030678">
    <property type="entry name" value="Peptide/Ni-bd"/>
</dbReference>
<reference evidence="8 9" key="1">
    <citation type="submission" date="2014-12" db="EMBL/GenBank/DDBJ databases">
        <title>Comparative genomics of the lactic acid bacteria isolated from the honey bee gut.</title>
        <authorList>
            <person name="Ellegaard K.M."/>
            <person name="Tamarit D."/>
            <person name="Javelind E."/>
            <person name="Olofsson T."/>
            <person name="Andersson S.G."/>
            <person name="Vasquez A."/>
        </authorList>
    </citation>
    <scope>NUCLEOTIDE SEQUENCE [LARGE SCALE GENOMIC DNA]</scope>
    <source>
        <strain evidence="8 9">Hon2</strain>
    </source>
</reference>
<evidence type="ECO:0000313" key="8">
    <source>
        <dbReference type="EMBL" id="KJY48949.1"/>
    </source>
</evidence>
<dbReference type="Gene3D" id="3.40.190.10">
    <property type="entry name" value="Periplasmic binding protein-like II"/>
    <property type="match status" value="1"/>
</dbReference>
<keyword evidence="5" id="KW-0571">Peptide transport</keyword>
<comment type="similarity">
    <text evidence="2">Belongs to the bacterial solute-binding protein 5 family.</text>
</comment>
<dbReference type="PROSITE" id="PS51257">
    <property type="entry name" value="PROKAR_LIPOPROTEIN"/>
    <property type="match status" value="1"/>
</dbReference>
<feature type="chain" id="PRO_5002472098" evidence="6">
    <location>
        <begin position="31"/>
        <end position="550"/>
    </location>
</feature>
<dbReference type="STRING" id="1218508.JG29_07700"/>
<dbReference type="HOGENOM" id="CLU_017028_0_4_9"/>
<dbReference type="InterPro" id="IPR000914">
    <property type="entry name" value="SBP_5_dom"/>
</dbReference>
<dbReference type="SUPFAM" id="SSF53850">
    <property type="entry name" value="Periplasmic binding protein-like II"/>
    <property type="match status" value="1"/>
</dbReference>
<evidence type="ECO:0000256" key="3">
    <source>
        <dbReference type="ARBA" id="ARBA00022448"/>
    </source>
</evidence>
<dbReference type="Gene3D" id="3.90.76.10">
    <property type="entry name" value="Dipeptide-binding Protein, Domain 1"/>
    <property type="match status" value="1"/>
</dbReference>
<sequence length="550" mass="61635">MLNQTPKKHFTLKLLMVLFLTATVSGCSQSASSSKKQSNTSKNTITLMQTNELLSLDTSNHADLTTWNILENTMEGLYKADSKHQPAPAMATKVVSPTANGTLYTFPLRHNAKWSNGDPVTAQDFVTAWQRSVAPTAKSGYNYIFSGIKNADAIIAGKKAPQTLGVKALGRYQLQVELEHPMPYFNKMMVMPAFFPENQTALKKFGNNYGTNSQRLYYNGAFKATGWDGTNESWTLKPNKYYYDKKAIHLQAIKYLVVKDPNTAHELFEQHKLDDATITGVTAKELQKDKNLIHQKRAGNYYLRINLANNQPLTNNNMRQALNLVLDRRALTKDVLADGSVPAYTYTAKDLATDPTSGKDFASEHQPQQTYNVALARKLWQKGRSEAGLKKTVNLTLIGDDQTVTKNVAQFVQASIQKNLPAVKVTMRNIPEKSASAAVKSGKFNLAQTLWLADFADPISFMGILTKNNPQNYGKYNDDEFNQLYQAALESSTSTNQYWQNMNKLEERLNQTVPVLPLYQMVESHLVNPRLHGVLSHPVGENDYTRAYLK</sequence>
<dbReference type="InterPro" id="IPR039424">
    <property type="entry name" value="SBP_5"/>
</dbReference>
<evidence type="ECO:0000256" key="2">
    <source>
        <dbReference type="ARBA" id="ARBA00005695"/>
    </source>
</evidence>
<dbReference type="Gene3D" id="3.10.105.10">
    <property type="entry name" value="Dipeptide-binding Protein, Domain 3"/>
    <property type="match status" value="1"/>
</dbReference>
<dbReference type="GO" id="GO:0043190">
    <property type="term" value="C:ATP-binding cassette (ABC) transporter complex"/>
    <property type="evidence" value="ECO:0007669"/>
    <property type="project" value="InterPro"/>
</dbReference>
<dbReference type="PATRIC" id="fig|1218508.4.peg.788"/>
<accession>A0A0F4KSJ9</accession>
<evidence type="ECO:0000313" key="9">
    <source>
        <dbReference type="Proteomes" id="UP000033695"/>
    </source>
</evidence>
<keyword evidence="4 6" id="KW-0732">Signal</keyword>
<dbReference type="GO" id="GO:0030313">
    <property type="term" value="C:cell envelope"/>
    <property type="evidence" value="ECO:0007669"/>
    <property type="project" value="UniProtKB-SubCell"/>
</dbReference>
<keyword evidence="5" id="KW-0653">Protein transport</keyword>
<name>A0A0F4KSJ9_9LACO</name>
<dbReference type="Proteomes" id="UP000033695">
    <property type="component" value="Unassembled WGS sequence"/>
</dbReference>
<dbReference type="GO" id="GO:0042597">
    <property type="term" value="C:periplasmic space"/>
    <property type="evidence" value="ECO:0007669"/>
    <property type="project" value="UniProtKB-ARBA"/>
</dbReference>
<evidence type="ECO:0000256" key="4">
    <source>
        <dbReference type="ARBA" id="ARBA00022729"/>
    </source>
</evidence>
<dbReference type="AlphaFoldDB" id="A0A0F4KSJ9"/>
<keyword evidence="9" id="KW-1185">Reference proteome</keyword>
<dbReference type="EMBL" id="JXBZ01000007">
    <property type="protein sequence ID" value="KJY48949.1"/>
    <property type="molecule type" value="Genomic_DNA"/>
</dbReference>
<dbReference type="RefSeq" id="WP_045922616.1">
    <property type="nucleotide sequence ID" value="NZ_JBHTHW010000003.1"/>
</dbReference>
<dbReference type="PIRSF" id="PIRSF002741">
    <property type="entry name" value="MppA"/>
    <property type="match status" value="1"/>
</dbReference>
<evidence type="ECO:0000259" key="7">
    <source>
        <dbReference type="Pfam" id="PF00496"/>
    </source>
</evidence>
<evidence type="ECO:0000256" key="5">
    <source>
        <dbReference type="ARBA" id="ARBA00022856"/>
    </source>
</evidence>
<evidence type="ECO:0000256" key="6">
    <source>
        <dbReference type="SAM" id="SignalP"/>
    </source>
</evidence>
<comment type="caution">
    <text evidence="8">The sequence shown here is derived from an EMBL/GenBank/DDBJ whole genome shotgun (WGS) entry which is preliminary data.</text>
</comment>
<protein>
    <submittedName>
        <fullName evidence="8">Oligopeptide ABC superfamily ATP binding cassette transporter, substrate binding protein</fullName>
    </submittedName>
</protein>
<organism evidence="8 9">
    <name type="scientific">Bombilactobacillus mellis</name>
    <dbReference type="NCBI Taxonomy" id="1218508"/>
    <lineage>
        <taxon>Bacteria</taxon>
        <taxon>Bacillati</taxon>
        <taxon>Bacillota</taxon>
        <taxon>Bacilli</taxon>
        <taxon>Lactobacillales</taxon>
        <taxon>Lactobacillaceae</taxon>
        <taxon>Bombilactobacillus</taxon>
    </lineage>
</organism>
<dbReference type="PANTHER" id="PTHR30290">
    <property type="entry name" value="PERIPLASMIC BINDING COMPONENT OF ABC TRANSPORTER"/>
    <property type="match status" value="1"/>
</dbReference>
<dbReference type="GO" id="GO:1904680">
    <property type="term" value="F:peptide transmembrane transporter activity"/>
    <property type="evidence" value="ECO:0007669"/>
    <property type="project" value="TreeGrafter"/>
</dbReference>
<comment type="subcellular location">
    <subcellularLocation>
        <location evidence="1">Cell envelope</location>
    </subcellularLocation>
</comment>
<keyword evidence="3" id="KW-0813">Transport</keyword>
<dbReference type="PANTHER" id="PTHR30290:SF10">
    <property type="entry name" value="PERIPLASMIC OLIGOPEPTIDE-BINDING PROTEIN-RELATED"/>
    <property type="match status" value="1"/>
</dbReference>
<proteinExistence type="inferred from homology"/>
<dbReference type="FunFam" id="3.90.76.10:FF:000001">
    <property type="entry name" value="Oligopeptide ABC transporter substrate-binding protein"/>
    <property type="match status" value="1"/>
</dbReference>